<evidence type="ECO:0000313" key="1">
    <source>
        <dbReference type="EMBL" id="REG33100.1"/>
    </source>
</evidence>
<comment type="caution">
    <text evidence="1">The sequence shown here is derived from an EMBL/GenBank/DDBJ whole genome shotgun (WGS) entry which is preliminary data.</text>
</comment>
<evidence type="ECO:0008006" key="3">
    <source>
        <dbReference type="Google" id="ProtNLM"/>
    </source>
</evidence>
<accession>A0ABX9K4H2</accession>
<proteinExistence type="predicted"/>
<protein>
    <recommendedName>
        <fullName evidence="3">Dickkopf N-terminal cysteine-rich domain-containing protein</fullName>
    </recommendedName>
</protein>
<organism evidence="1 2">
    <name type="scientific">Archangium gephyra</name>
    <dbReference type="NCBI Taxonomy" id="48"/>
    <lineage>
        <taxon>Bacteria</taxon>
        <taxon>Pseudomonadati</taxon>
        <taxon>Myxococcota</taxon>
        <taxon>Myxococcia</taxon>
        <taxon>Myxococcales</taxon>
        <taxon>Cystobacterineae</taxon>
        <taxon>Archangiaceae</taxon>
        <taxon>Archangium</taxon>
    </lineage>
</organism>
<dbReference type="Proteomes" id="UP000256345">
    <property type="component" value="Unassembled WGS sequence"/>
</dbReference>
<name>A0ABX9K4H2_9BACT</name>
<sequence>MKRRTILGVLVGLLLPLPFMFDQCGAWLQKHPIQAITPQGAKLVPILAPDERRALLTYGRSCQDPKDCDPPLACLSLFPGDERVCIDSSCRTDLQCKQGFTCRTRQAPGNGPLVRRCVLIGVRKEGQPCFDNAREKEAACAQGLLCGGSSCGRPCQLAVPSSCPSGFVCRADPESPSCQPFCKGGDCPEGQECMGAGTDDAQCMAVIGENCQRQPCPDGQQCKVIGYTPEEEVWSATMECVTPCDGAHPCLEGSLCFRGGCRRTCGPDAQDVCGPGRRCTEYLSKQLWLCEPAHD</sequence>
<keyword evidence="2" id="KW-1185">Reference proteome</keyword>
<dbReference type="EMBL" id="QUMU01000004">
    <property type="protein sequence ID" value="REG33100.1"/>
    <property type="molecule type" value="Genomic_DNA"/>
</dbReference>
<gene>
    <name evidence="1" type="ORF">ATI61_104390</name>
</gene>
<reference evidence="1 2" key="1">
    <citation type="submission" date="2018-08" db="EMBL/GenBank/DDBJ databases">
        <title>Genomic Encyclopedia of Archaeal and Bacterial Type Strains, Phase II (KMG-II): from individual species to whole genera.</title>
        <authorList>
            <person name="Goeker M."/>
        </authorList>
    </citation>
    <scope>NUCLEOTIDE SEQUENCE [LARGE SCALE GENOMIC DNA]</scope>
    <source>
        <strain evidence="1 2">DSM 2261</strain>
    </source>
</reference>
<evidence type="ECO:0000313" key="2">
    <source>
        <dbReference type="Proteomes" id="UP000256345"/>
    </source>
</evidence>